<dbReference type="RefSeq" id="WP_089372737.1">
    <property type="nucleotide sequence ID" value="NZ_BMEP01000005.1"/>
</dbReference>
<dbReference type="EMBL" id="FZNY01000006">
    <property type="protein sequence ID" value="SNS06304.1"/>
    <property type="molecule type" value="Genomic_DNA"/>
</dbReference>
<sequence>MEKYIQDIEHINEYINNTLSKEERQVFEKQLENDAEFNSLYEEHLTFLGGVERIELKQEIQTARKGYLRTKWIKYLVIGIGIIGLSIAIYSVVSKEDPVQTSTPTTTQRQHTIQKGKDAVSSIEIKSNDSITHIKVAETKDRIIIDQENQDTVLYTNEAQIKNPLHTYPKKTPEVYMINTQRDTVIIGKEGTKLTIKANSFKHTGTDEIATGIVTVALSEFYQLSDILLANLSTKSNEQLLETGGMLYVEARSGEALLALDKDITIEIPTEDKKDDMQLFTGQETTQGINWVLDNASEVVEVDELLEEIVNVPFAVIEEVPSFPECQNLSKEDQMECVRNVFQRIVNRSFNADAIQRSTSDNNLRIFTSFTIDTNGDITKINSRPAFPGIQEEVERVLGLVPRLSPGKQRGIAVNTLYSLPIFVKFEGSTTNRGRDVANRDTVATRRNINTRNQDTINFRTSTIQLPIITNDTVFYGGRTVIEDIKEILHTNDVKIDTAFVDRYENYKKKRLIQERRIKGERYVFIRKAVLDDPNSGFTILPTDSITRGGNVIRKRWDETQIPDRQFARLVPRQPGASNYLFTASRLGWINCDRFVRSNTTTKYKVKIKDSDGTDVKIVFKRIRSILPSQFTTDGFDFGYVPKGEEVTLVAIKIVDNQYQLAIKDINTDRIEDLDLEFKAYTVKALQEKLKKLNDQF</sequence>
<accession>A0A239BGT5</accession>
<proteinExistence type="predicted"/>
<keyword evidence="1" id="KW-0472">Membrane</keyword>
<dbReference type="OrthoDB" id="1488726at2"/>
<name>A0A239BGT5_9FLAO</name>
<organism evidence="2 3">
    <name type="scientific">Dokdonia pacifica</name>
    <dbReference type="NCBI Taxonomy" id="1627892"/>
    <lineage>
        <taxon>Bacteria</taxon>
        <taxon>Pseudomonadati</taxon>
        <taxon>Bacteroidota</taxon>
        <taxon>Flavobacteriia</taxon>
        <taxon>Flavobacteriales</taxon>
        <taxon>Flavobacteriaceae</taxon>
        <taxon>Dokdonia</taxon>
    </lineage>
</organism>
<dbReference type="AlphaFoldDB" id="A0A239BGT5"/>
<keyword evidence="3" id="KW-1185">Reference proteome</keyword>
<evidence type="ECO:0000256" key="1">
    <source>
        <dbReference type="SAM" id="Phobius"/>
    </source>
</evidence>
<gene>
    <name evidence="2" type="ORF">SAMN06265376_106116</name>
</gene>
<evidence type="ECO:0000313" key="3">
    <source>
        <dbReference type="Proteomes" id="UP000198379"/>
    </source>
</evidence>
<reference evidence="2 3" key="1">
    <citation type="submission" date="2017-06" db="EMBL/GenBank/DDBJ databases">
        <authorList>
            <person name="Kim H.J."/>
            <person name="Triplett B.A."/>
        </authorList>
    </citation>
    <scope>NUCLEOTIDE SEQUENCE [LARGE SCALE GENOMIC DNA]</scope>
    <source>
        <strain evidence="2 3">DSM 25597</strain>
    </source>
</reference>
<feature type="transmembrane region" description="Helical" evidence="1">
    <location>
        <begin position="72"/>
        <end position="93"/>
    </location>
</feature>
<keyword evidence="1" id="KW-0812">Transmembrane</keyword>
<keyword evidence="1" id="KW-1133">Transmembrane helix</keyword>
<protein>
    <submittedName>
        <fullName evidence="2">Uncharacterized protein</fullName>
    </submittedName>
</protein>
<evidence type="ECO:0000313" key="2">
    <source>
        <dbReference type="EMBL" id="SNS06304.1"/>
    </source>
</evidence>
<dbReference type="Proteomes" id="UP000198379">
    <property type="component" value="Unassembled WGS sequence"/>
</dbReference>